<organism evidence="3 4">
    <name type="scientific">Croceicoccus ponticola</name>
    <dbReference type="NCBI Taxonomy" id="2217664"/>
    <lineage>
        <taxon>Bacteria</taxon>
        <taxon>Pseudomonadati</taxon>
        <taxon>Pseudomonadota</taxon>
        <taxon>Alphaproteobacteria</taxon>
        <taxon>Sphingomonadales</taxon>
        <taxon>Erythrobacteraceae</taxon>
        <taxon>Croceicoccus</taxon>
    </lineage>
</organism>
<dbReference type="AlphaFoldDB" id="A0A437GYF7"/>
<name>A0A437GYF7_9SPHN</name>
<feature type="region of interest" description="Disordered" evidence="1">
    <location>
        <begin position="147"/>
        <end position="188"/>
    </location>
</feature>
<evidence type="ECO:0000256" key="1">
    <source>
        <dbReference type="SAM" id="MobiDB-lite"/>
    </source>
</evidence>
<evidence type="ECO:0008006" key="5">
    <source>
        <dbReference type="Google" id="ProtNLM"/>
    </source>
</evidence>
<feature type="signal peptide" evidence="2">
    <location>
        <begin position="1"/>
        <end position="28"/>
    </location>
</feature>
<accession>A0A437GYF7</accession>
<evidence type="ECO:0000256" key="2">
    <source>
        <dbReference type="SAM" id="SignalP"/>
    </source>
</evidence>
<proteinExistence type="predicted"/>
<keyword evidence="4" id="KW-1185">Reference proteome</keyword>
<protein>
    <recommendedName>
        <fullName evidence="5">DUF4124 domain-containing protein</fullName>
    </recommendedName>
</protein>
<evidence type="ECO:0000313" key="3">
    <source>
        <dbReference type="EMBL" id="RVQ67689.1"/>
    </source>
</evidence>
<keyword evidence="2" id="KW-0732">Signal</keyword>
<dbReference type="Proteomes" id="UP000283003">
    <property type="component" value="Unassembled WGS sequence"/>
</dbReference>
<dbReference type="EMBL" id="RXOL01000002">
    <property type="protein sequence ID" value="RVQ67689.1"/>
    <property type="molecule type" value="Genomic_DNA"/>
</dbReference>
<dbReference type="RefSeq" id="WP_127612198.1">
    <property type="nucleotide sequence ID" value="NZ_RXOL01000002.1"/>
</dbReference>
<evidence type="ECO:0000313" key="4">
    <source>
        <dbReference type="Proteomes" id="UP000283003"/>
    </source>
</evidence>
<reference evidence="3 4" key="1">
    <citation type="submission" date="2018-12" db="EMBL/GenBank/DDBJ databases">
        <title>Croceicoccus ponticola sp. nov., a lipolytic bacterium isolated from seawater.</title>
        <authorList>
            <person name="Yoon J.-H."/>
        </authorList>
    </citation>
    <scope>NUCLEOTIDE SEQUENCE [LARGE SCALE GENOMIC DNA]</scope>
    <source>
        <strain evidence="3 4">GM-16</strain>
    </source>
</reference>
<sequence>MTRLSIAVLAATAGFGLALTAAAIPAAAQETEAPVNQVIVYGDQECPASTEQQIVVCVRQEDPYRIPKTLRQSDDKENVAWSERVAANRDVGDTGVGSCNTVGPAGQTGCTLEAIQQAYAEKANSSDVQMGKLVAEARAARLAEIDEEARATQERVESIEADYETRRKAEEAAAGEVDPEPLPNPTGN</sequence>
<feature type="compositionally biased region" description="Basic and acidic residues" evidence="1">
    <location>
        <begin position="147"/>
        <end position="171"/>
    </location>
</feature>
<dbReference type="OrthoDB" id="7391233at2"/>
<feature type="chain" id="PRO_5019031239" description="DUF4124 domain-containing protein" evidence="2">
    <location>
        <begin position="29"/>
        <end position="188"/>
    </location>
</feature>
<comment type="caution">
    <text evidence="3">The sequence shown here is derived from an EMBL/GenBank/DDBJ whole genome shotgun (WGS) entry which is preliminary data.</text>
</comment>
<gene>
    <name evidence="3" type="ORF">EKN06_07075</name>
</gene>